<reference evidence="2 3" key="1">
    <citation type="submission" date="2023-03" db="EMBL/GenBank/DDBJ databases">
        <title>High recombination rates correlate with genetic variation in Cardiocondyla obscurior ants.</title>
        <authorList>
            <person name="Errbii M."/>
        </authorList>
    </citation>
    <scope>NUCLEOTIDE SEQUENCE [LARGE SCALE GENOMIC DNA]</scope>
    <source>
        <strain evidence="2">Alpha-2009</strain>
        <tissue evidence="2">Whole body</tissue>
    </source>
</reference>
<feature type="region of interest" description="Disordered" evidence="1">
    <location>
        <begin position="1"/>
        <end position="42"/>
    </location>
</feature>
<evidence type="ECO:0000256" key="1">
    <source>
        <dbReference type="SAM" id="MobiDB-lite"/>
    </source>
</evidence>
<accession>A0AAW2FXT9</accession>
<evidence type="ECO:0000313" key="2">
    <source>
        <dbReference type="EMBL" id="KAL0119549.1"/>
    </source>
</evidence>
<evidence type="ECO:0000313" key="3">
    <source>
        <dbReference type="Proteomes" id="UP001430953"/>
    </source>
</evidence>
<protein>
    <submittedName>
        <fullName evidence="2">Uncharacterized protein</fullName>
    </submittedName>
</protein>
<dbReference type="AlphaFoldDB" id="A0AAW2FXT9"/>
<organism evidence="2 3">
    <name type="scientific">Cardiocondyla obscurior</name>
    <dbReference type="NCBI Taxonomy" id="286306"/>
    <lineage>
        <taxon>Eukaryota</taxon>
        <taxon>Metazoa</taxon>
        <taxon>Ecdysozoa</taxon>
        <taxon>Arthropoda</taxon>
        <taxon>Hexapoda</taxon>
        <taxon>Insecta</taxon>
        <taxon>Pterygota</taxon>
        <taxon>Neoptera</taxon>
        <taxon>Endopterygota</taxon>
        <taxon>Hymenoptera</taxon>
        <taxon>Apocrita</taxon>
        <taxon>Aculeata</taxon>
        <taxon>Formicoidea</taxon>
        <taxon>Formicidae</taxon>
        <taxon>Myrmicinae</taxon>
        <taxon>Cardiocondyla</taxon>
    </lineage>
</organism>
<name>A0AAW2FXT9_9HYME</name>
<sequence>MPACPLTSQPSHHQSPPSHRIYRKPSVRLSRHVTSRHKRKNIRRSTTRLFLSITTTVTTTTLPRTPPSLPPTNHHRHYHYYHYQPPTTNRLITGCSDTSNINKIDLYRDVTFTDKV</sequence>
<feature type="compositionally biased region" description="Basic residues" evidence="1">
    <location>
        <begin position="20"/>
        <end position="42"/>
    </location>
</feature>
<dbReference type="EMBL" id="JADYXP020000007">
    <property type="protein sequence ID" value="KAL0119549.1"/>
    <property type="molecule type" value="Genomic_DNA"/>
</dbReference>
<dbReference type="Proteomes" id="UP001430953">
    <property type="component" value="Unassembled WGS sequence"/>
</dbReference>
<feature type="compositionally biased region" description="Low complexity" evidence="1">
    <location>
        <begin position="8"/>
        <end position="19"/>
    </location>
</feature>
<proteinExistence type="predicted"/>
<comment type="caution">
    <text evidence="2">The sequence shown here is derived from an EMBL/GenBank/DDBJ whole genome shotgun (WGS) entry which is preliminary data.</text>
</comment>
<gene>
    <name evidence="2" type="ORF">PUN28_007772</name>
</gene>
<keyword evidence="3" id="KW-1185">Reference proteome</keyword>